<name>A0ABN9RK99_9DINO</name>
<feature type="transmembrane region" description="Helical" evidence="2">
    <location>
        <begin position="191"/>
        <end position="210"/>
    </location>
</feature>
<gene>
    <name evidence="3" type="ORF">PCOR1329_LOCUS21525</name>
</gene>
<sequence>MFVVGAFVRRGRAVQEDQHDRHGAGGDEGPAGPDHLERGLPHGRQLPDFEEIAGMFACEGTFPNQDHLSRTDDDYVGWQYVAIHAYSVTLALTMAFSLGSLLTATAIRLEAKACFEGIMGDRGSRLPVIWQQVRRAVRQSEGGARRRAEAGDDAEGPVADREDCAASHGGRAREGALLFTGCILHPVAQTLLWLCVLCGVAACALLMSLIPKGHAHYPSNPMVTLAYSGTVGLGFLGSLIFGIWMRHSLGRRKRESEKARQARAEREEMFDLSSSEVVLVRDPSCASCADHRTRAPRRAPRAQKATRSRARAWARAEAARPRQALGRQAVPPAAGGAAAPAPRVVTSSWRPRPLRDARKTWRGVFLHALFMSNSSTIL</sequence>
<feature type="transmembrane region" description="Helical" evidence="2">
    <location>
        <begin position="222"/>
        <end position="244"/>
    </location>
</feature>
<evidence type="ECO:0000256" key="2">
    <source>
        <dbReference type="SAM" id="Phobius"/>
    </source>
</evidence>
<keyword evidence="2" id="KW-1133">Transmembrane helix</keyword>
<feature type="region of interest" description="Disordered" evidence="1">
    <location>
        <begin position="141"/>
        <end position="165"/>
    </location>
</feature>
<keyword evidence="4" id="KW-1185">Reference proteome</keyword>
<evidence type="ECO:0000256" key="1">
    <source>
        <dbReference type="SAM" id="MobiDB-lite"/>
    </source>
</evidence>
<comment type="caution">
    <text evidence="3">The sequence shown here is derived from an EMBL/GenBank/DDBJ whole genome shotgun (WGS) entry which is preliminary data.</text>
</comment>
<proteinExistence type="predicted"/>
<evidence type="ECO:0000313" key="4">
    <source>
        <dbReference type="Proteomes" id="UP001189429"/>
    </source>
</evidence>
<feature type="compositionally biased region" description="Basic and acidic residues" evidence="1">
    <location>
        <begin position="13"/>
        <end position="25"/>
    </location>
</feature>
<keyword evidence="2" id="KW-0472">Membrane</keyword>
<dbReference type="EMBL" id="CAUYUJ010007102">
    <property type="protein sequence ID" value="CAK0819567.1"/>
    <property type="molecule type" value="Genomic_DNA"/>
</dbReference>
<accession>A0ABN9RK99</accession>
<feature type="compositionally biased region" description="Low complexity" evidence="1">
    <location>
        <begin position="331"/>
        <end position="342"/>
    </location>
</feature>
<organism evidence="3 4">
    <name type="scientific">Prorocentrum cordatum</name>
    <dbReference type="NCBI Taxonomy" id="2364126"/>
    <lineage>
        <taxon>Eukaryota</taxon>
        <taxon>Sar</taxon>
        <taxon>Alveolata</taxon>
        <taxon>Dinophyceae</taxon>
        <taxon>Prorocentrales</taxon>
        <taxon>Prorocentraceae</taxon>
        <taxon>Prorocentrum</taxon>
    </lineage>
</organism>
<evidence type="ECO:0000313" key="3">
    <source>
        <dbReference type="EMBL" id="CAK0819567.1"/>
    </source>
</evidence>
<protein>
    <submittedName>
        <fullName evidence="3">Uncharacterized protein</fullName>
    </submittedName>
</protein>
<feature type="region of interest" description="Disordered" evidence="1">
    <location>
        <begin position="13"/>
        <end position="38"/>
    </location>
</feature>
<feature type="region of interest" description="Disordered" evidence="1">
    <location>
        <begin position="316"/>
        <end position="344"/>
    </location>
</feature>
<reference evidence="3" key="1">
    <citation type="submission" date="2023-10" db="EMBL/GenBank/DDBJ databases">
        <authorList>
            <person name="Chen Y."/>
            <person name="Shah S."/>
            <person name="Dougan E. K."/>
            <person name="Thang M."/>
            <person name="Chan C."/>
        </authorList>
    </citation>
    <scope>NUCLEOTIDE SEQUENCE [LARGE SCALE GENOMIC DNA]</scope>
</reference>
<feature type="transmembrane region" description="Helical" evidence="2">
    <location>
        <begin position="78"/>
        <end position="102"/>
    </location>
</feature>
<keyword evidence="2" id="KW-0812">Transmembrane</keyword>
<dbReference type="Proteomes" id="UP001189429">
    <property type="component" value="Unassembled WGS sequence"/>
</dbReference>